<organism evidence="2 3">
    <name type="scientific">Motilimonas cestriensis</name>
    <dbReference type="NCBI Taxonomy" id="2742685"/>
    <lineage>
        <taxon>Bacteria</taxon>
        <taxon>Pseudomonadati</taxon>
        <taxon>Pseudomonadota</taxon>
        <taxon>Gammaproteobacteria</taxon>
        <taxon>Alteromonadales</taxon>
        <taxon>Alteromonadales genera incertae sedis</taxon>
        <taxon>Motilimonas</taxon>
    </lineage>
</organism>
<sequence length="236" mass="26731">MDDLEFRRRAYSNPNDQDEAFLSAAFEDEQNKKFLDEIKHFDEQIEASLKDIPVPEGLADRILLNQSFEQFQEKQRTSRWHLALAASIAFLIGMSVNLVQFPTSPNMGEIAIKHVQDEWIFTEKINENADLNAVNAKLIKYGGTVKEDIGHIYYVNHCSFNGAPAFHMIMAGEKGKVTLFVVPKSKSLTIDPMYSKGDMRALVMPVQNANLIIVADKNEPVGKLEQKLESTINWSI</sequence>
<keyword evidence="1" id="KW-1133">Transmembrane helix</keyword>
<dbReference type="Pfam" id="PF11859">
    <property type="entry name" value="DUF3379"/>
    <property type="match status" value="1"/>
</dbReference>
<comment type="caution">
    <text evidence="2">The sequence shown here is derived from an EMBL/GenBank/DDBJ whole genome shotgun (WGS) entry which is preliminary data.</text>
</comment>
<dbReference type="Proteomes" id="UP001201273">
    <property type="component" value="Unassembled WGS sequence"/>
</dbReference>
<accession>A0ABS8W2R2</accession>
<keyword evidence="3" id="KW-1185">Reference proteome</keyword>
<feature type="transmembrane region" description="Helical" evidence="1">
    <location>
        <begin position="80"/>
        <end position="99"/>
    </location>
</feature>
<dbReference type="InterPro" id="IPR021806">
    <property type="entry name" value="DUF3379"/>
</dbReference>
<evidence type="ECO:0000313" key="2">
    <source>
        <dbReference type="EMBL" id="MCE2593244.1"/>
    </source>
</evidence>
<evidence type="ECO:0000256" key="1">
    <source>
        <dbReference type="SAM" id="Phobius"/>
    </source>
</evidence>
<gene>
    <name evidence="2" type="ORF">K6Y31_00215</name>
</gene>
<dbReference type="EMBL" id="JAIMJA010000001">
    <property type="protein sequence ID" value="MCE2593244.1"/>
    <property type="molecule type" value="Genomic_DNA"/>
</dbReference>
<evidence type="ECO:0000313" key="3">
    <source>
        <dbReference type="Proteomes" id="UP001201273"/>
    </source>
</evidence>
<protein>
    <submittedName>
        <fullName evidence="2">DUF3379 domain-containing protein</fullName>
    </submittedName>
</protein>
<name>A0ABS8W2R2_9GAMM</name>
<dbReference type="RefSeq" id="WP_233050872.1">
    <property type="nucleotide sequence ID" value="NZ_JAIMJA010000001.1"/>
</dbReference>
<keyword evidence="1" id="KW-0472">Membrane</keyword>
<keyword evidence="1" id="KW-0812">Transmembrane</keyword>
<reference evidence="2 3" key="1">
    <citation type="journal article" date="2022" name="Environ. Microbiol. Rep.">
        <title>Eco-phylogenetic analyses reveal divergent evolution of vitamin B12 metabolism in the marine bacterial family 'Psychromonadaceae'.</title>
        <authorList>
            <person name="Jin X."/>
            <person name="Yang Y."/>
            <person name="Cao H."/>
            <person name="Gao B."/>
            <person name="Zhao Z."/>
        </authorList>
    </citation>
    <scope>NUCLEOTIDE SEQUENCE [LARGE SCALE GENOMIC DNA]</scope>
    <source>
        <strain evidence="2 3">MKS20</strain>
    </source>
</reference>
<proteinExistence type="predicted"/>